<dbReference type="InterPro" id="IPR003594">
    <property type="entry name" value="HATPase_dom"/>
</dbReference>
<evidence type="ECO:0000313" key="4">
    <source>
        <dbReference type="EMBL" id="NJQ02874.1"/>
    </source>
</evidence>
<feature type="domain" description="Histidine kinase/HSP90-like ATPase" evidence="3">
    <location>
        <begin position="68"/>
        <end position="177"/>
    </location>
</feature>
<gene>
    <name evidence="4" type="ORF">HCK00_20600</name>
</gene>
<dbReference type="InterPro" id="IPR050267">
    <property type="entry name" value="Anti-sigma-factor_SerPK"/>
</dbReference>
<accession>A0ABX1C5C8</accession>
<evidence type="ECO:0000259" key="3">
    <source>
        <dbReference type="Pfam" id="PF13581"/>
    </source>
</evidence>
<evidence type="ECO:0000313" key="5">
    <source>
        <dbReference type="Proteomes" id="UP000695264"/>
    </source>
</evidence>
<feature type="region of interest" description="Disordered" evidence="2">
    <location>
        <begin position="1"/>
        <end position="59"/>
    </location>
</feature>
<keyword evidence="1" id="KW-0723">Serine/threonine-protein kinase</keyword>
<comment type="caution">
    <text evidence="4">The sequence shown here is derived from an EMBL/GenBank/DDBJ whole genome shotgun (WGS) entry which is preliminary data.</text>
</comment>
<dbReference type="InterPro" id="IPR036890">
    <property type="entry name" value="HATPase_C_sf"/>
</dbReference>
<dbReference type="Gene3D" id="3.30.565.10">
    <property type="entry name" value="Histidine kinase-like ATPase, C-terminal domain"/>
    <property type="match status" value="1"/>
</dbReference>
<proteinExistence type="predicted"/>
<keyword evidence="4" id="KW-0067">ATP-binding</keyword>
<keyword evidence="5" id="KW-1185">Reference proteome</keyword>
<dbReference type="GO" id="GO:0005524">
    <property type="term" value="F:ATP binding"/>
    <property type="evidence" value="ECO:0007669"/>
    <property type="project" value="UniProtKB-KW"/>
</dbReference>
<name>A0ABX1C5C8_9ACTN</name>
<dbReference type="PANTHER" id="PTHR35526:SF3">
    <property type="entry name" value="ANTI-SIGMA-F FACTOR RSBW"/>
    <property type="match status" value="1"/>
</dbReference>
<organism evidence="4 5">
    <name type="scientific">Streptomyces zingiberis</name>
    <dbReference type="NCBI Taxonomy" id="2053010"/>
    <lineage>
        <taxon>Bacteria</taxon>
        <taxon>Bacillati</taxon>
        <taxon>Actinomycetota</taxon>
        <taxon>Actinomycetes</taxon>
        <taxon>Kitasatosporales</taxon>
        <taxon>Streptomycetaceae</taxon>
        <taxon>Streptomyces</taxon>
    </lineage>
</organism>
<sequence>MRDSPRKDGQAVLTGTPPSPAPDEDPGQSAGITSVEVPTLRLGAGTPERPPLSAQFTSSSRGARFARRLAVRRMADWGYPPESDVACAVAVVVGEPAANAVRHGRVPGRDFRLRLSLDAVAGLVRVEVADAAGERRPAAGPVLPGPGAESGRGLLLVEALAVRWGSAPRHPVGKTIWAEISAGPSAEAAR</sequence>
<dbReference type="Proteomes" id="UP000695264">
    <property type="component" value="Unassembled WGS sequence"/>
</dbReference>
<dbReference type="Pfam" id="PF13581">
    <property type="entry name" value="HATPase_c_2"/>
    <property type="match status" value="1"/>
</dbReference>
<protein>
    <submittedName>
        <fullName evidence="4">ATP-binding protein</fullName>
    </submittedName>
</protein>
<keyword evidence="1" id="KW-0808">Transferase</keyword>
<dbReference type="CDD" id="cd16936">
    <property type="entry name" value="HATPase_RsbW-like"/>
    <property type="match status" value="1"/>
</dbReference>
<evidence type="ECO:0000256" key="1">
    <source>
        <dbReference type="ARBA" id="ARBA00022527"/>
    </source>
</evidence>
<reference evidence="4 5" key="1">
    <citation type="submission" date="2020-03" db="EMBL/GenBank/DDBJ databases">
        <title>WGS of actinomycetes isolated from Thailand.</title>
        <authorList>
            <person name="Thawai C."/>
        </authorList>
    </citation>
    <scope>NUCLEOTIDE SEQUENCE [LARGE SCALE GENOMIC DNA]</scope>
    <source>
        <strain evidence="4 5">PLAI 1-29</strain>
    </source>
</reference>
<dbReference type="PANTHER" id="PTHR35526">
    <property type="entry name" value="ANTI-SIGMA-F FACTOR RSBW-RELATED"/>
    <property type="match status" value="1"/>
</dbReference>
<keyword evidence="1" id="KW-0418">Kinase</keyword>
<evidence type="ECO:0000256" key="2">
    <source>
        <dbReference type="SAM" id="MobiDB-lite"/>
    </source>
</evidence>
<dbReference type="EMBL" id="JAATEN010000018">
    <property type="protein sequence ID" value="NJQ02874.1"/>
    <property type="molecule type" value="Genomic_DNA"/>
</dbReference>
<keyword evidence="4" id="KW-0547">Nucleotide-binding</keyword>